<evidence type="ECO:0000313" key="2">
    <source>
        <dbReference type="Proteomes" id="UP000422569"/>
    </source>
</evidence>
<name>A0A6B8MA40_9HYPH</name>
<keyword evidence="2" id="KW-1185">Reference proteome</keyword>
<dbReference type="EMBL" id="CP044331">
    <property type="protein sequence ID" value="QGM99295.1"/>
    <property type="molecule type" value="Genomic_DNA"/>
</dbReference>
<gene>
    <name evidence="1" type="ORF">F7D14_18620</name>
</gene>
<proteinExistence type="predicted"/>
<organism evidence="1 2">
    <name type="scientific">Methylocystis parvus</name>
    <dbReference type="NCBI Taxonomy" id="134"/>
    <lineage>
        <taxon>Bacteria</taxon>
        <taxon>Pseudomonadati</taxon>
        <taxon>Pseudomonadota</taxon>
        <taxon>Alphaproteobacteria</taxon>
        <taxon>Hyphomicrobiales</taxon>
        <taxon>Methylocystaceae</taxon>
        <taxon>Methylocystis</taxon>
    </lineage>
</organism>
<reference evidence="1 2" key="1">
    <citation type="submission" date="2019-09" db="EMBL/GenBank/DDBJ databases">
        <title>Isolation and complete genome sequencing of Methylocystis species.</title>
        <authorList>
            <person name="Rumah B.L."/>
            <person name="Stead C.E."/>
            <person name="Stevens B.C."/>
            <person name="Minton N.P."/>
            <person name="Grosse-Honebrink A."/>
            <person name="Zhang Y."/>
        </authorList>
    </citation>
    <scope>NUCLEOTIDE SEQUENCE [LARGE SCALE GENOMIC DNA]</scope>
    <source>
        <strain evidence="1 2">BRCS2</strain>
    </source>
</reference>
<evidence type="ECO:0000313" key="1">
    <source>
        <dbReference type="EMBL" id="QGM99295.1"/>
    </source>
</evidence>
<dbReference type="AlphaFoldDB" id="A0A6B8MA40"/>
<dbReference type="InterPro" id="IPR005358">
    <property type="entry name" value="Puta_zinc/iron-chelating_dom"/>
</dbReference>
<dbReference type="RefSeq" id="WP_016921497.1">
    <property type="nucleotide sequence ID" value="NZ_CP044331.1"/>
</dbReference>
<sequence>MEEINPCTACGACCAAFRVSFYWAEAAENGLPEGLYEPLTSVLANMRGTNCRSPRCVALSGEVGSETHCIAYESRPSPCREAQPRDEKCARARAINGLPAL</sequence>
<dbReference type="Proteomes" id="UP000422569">
    <property type="component" value="Chromosome"/>
</dbReference>
<accession>A0A6B8MA40</accession>
<dbReference type="KEGG" id="mpar:F7D14_18620"/>
<dbReference type="Pfam" id="PF03692">
    <property type="entry name" value="CxxCxxCC"/>
    <property type="match status" value="1"/>
</dbReference>
<protein>
    <submittedName>
        <fullName evidence="1">YkgJ family cysteine cluster protein</fullName>
    </submittedName>
</protein>